<dbReference type="Pfam" id="PF08241">
    <property type="entry name" value="Methyltransf_11"/>
    <property type="match status" value="1"/>
</dbReference>
<evidence type="ECO:0000256" key="1">
    <source>
        <dbReference type="ARBA" id="ARBA00022603"/>
    </source>
</evidence>
<feature type="region of interest" description="SAM motif III" evidence="4">
    <location>
        <begin position="197"/>
        <end position="206"/>
    </location>
</feature>
<evidence type="ECO:0000256" key="5">
    <source>
        <dbReference type="SAM" id="Phobius"/>
    </source>
</evidence>
<dbReference type="PROSITE" id="PS51581">
    <property type="entry name" value="SAM_GTMT"/>
    <property type="match status" value="1"/>
</dbReference>
<feature type="region of interest" description="SAM motif I" evidence="4">
    <location>
        <begin position="110"/>
        <end position="119"/>
    </location>
</feature>
<feature type="domain" description="Methyltransferase type 11" evidence="6">
    <location>
        <begin position="111"/>
        <end position="206"/>
    </location>
</feature>
<keyword evidence="5" id="KW-0472">Membrane</keyword>
<dbReference type="InterPro" id="IPR025774">
    <property type="entry name" value="PiNMT-like"/>
</dbReference>
<dbReference type="CDD" id="cd02440">
    <property type="entry name" value="AdoMet_MTases"/>
    <property type="match status" value="1"/>
</dbReference>
<feature type="transmembrane region" description="Helical" evidence="5">
    <location>
        <begin position="17"/>
        <end position="39"/>
    </location>
</feature>
<evidence type="ECO:0000256" key="2">
    <source>
        <dbReference type="ARBA" id="ARBA00022679"/>
    </source>
</evidence>
<gene>
    <name evidence="7" type="ORF">NSJP_3545</name>
</gene>
<evidence type="ECO:0000256" key="3">
    <source>
        <dbReference type="ARBA" id="ARBA00022691"/>
    </source>
</evidence>
<sequence length="345" mass="38545">MDVNDITLLETFDMMNMFILVIVSLLVLLLIGLVLYLLFPRKYHSADSVANSYDDWTNDGILEFYWGEHIHLGHYGSPPHKKDFLKAKSDFVHEMARWGGLDKLPAGTTVLDVGCGIGGSSRILARDYGFAVTGITLSPQQVRRAQELTSPEVNAHFQVDDALALSFPDASFDVVWSVEAGPHMPDKARFARELLRVLKPGGILVVADWNQRDDRRVPLNFWEKPVMRQLLDQWSHPAFSSIERFSELLEETGLVAGEVTTADWTAETLPSWVDSIWQGAVRPAGLVRFGMVGVIKSLREVPTFLLMRLAFGTGLCRFGMFRAVHANVPASEILSTQTGNRCVRS</sequence>
<dbReference type="STRING" id="1325564.NSJP_3545"/>
<accession>A0A1W1I9P1</accession>
<keyword evidence="3 4" id="KW-0949">S-adenosyl-L-methionine</keyword>
<dbReference type="PANTHER" id="PTHR44068">
    <property type="entry name" value="ZGC:194242"/>
    <property type="match status" value="1"/>
</dbReference>
<keyword evidence="1 4" id="KW-0489">Methyltransferase</keyword>
<dbReference type="GO" id="GO:0032259">
    <property type="term" value="P:methylation"/>
    <property type="evidence" value="ECO:0007669"/>
    <property type="project" value="UniProtKB-UniRule"/>
</dbReference>
<reference evidence="7 8" key="1">
    <citation type="submission" date="2017-03" db="EMBL/GenBank/DDBJ databases">
        <authorList>
            <person name="Afonso C.L."/>
            <person name="Miller P.J."/>
            <person name="Scott M.A."/>
            <person name="Spackman E."/>
            <person name="Goraichik I."/>
            <person name="Dimitrov K.M."/>
            <person name="Suarez D.L."/>
            <person name="Swayne D.E."/>
        </authorList>
    </citation>
    <scope>NUCLEOTIDE SEQUENCE [LARGE SCALE GENOMIC DNA]</scope>
    <source>
        <strain evidence="7">Genome sequencing of Nitrospira japonica strain NJ11</strain>
    </source>
</reference>
<evidence type="ECO:0000313" key="7">
    <source>
        <dbReference type="EMBL" id="SLM49712.1"/>
    </source>
</evidence>
<comment type="similarity">
    <text evidence="4">Belongs to the class I-like SAM-binding methyltransferase superfamily. gTMT family.</text>
</comment>
<feature type="region of interest" description="SAM motif II" evidence="4">
    <location>
        <begin position="170"/>
        <end position="178"/>
    </location>
</feature>
<evidence type="ECO:0000256" key="4">
    <source>
        <dbReference type="PROSITE-ProRule" id="PRU00914"/>
    </source>
</evidence>
<dbReference type="AlphaFoldDB" id="A0A1W1I9P1"/>
<evidence type="ECO:0000259" key="6">
    <source>
        <dbReference type="Pfam" id="PF08241"/>
    </source>
</evidence>
<keyword evidence="5" id="KW-0812">Transmembrane</keyword>
<dbReference type="Proteomes" id="UP000192042">
    <property type="component" value="Chromosome I"/>
</dbReference>
<dbReference type="PANTHER" id="PTHR44068:SF11">
    <property type="entry name" value="GERANYL DIPHOSPHATE 2-C-METHYLTRANSFERASE"/>
    <property type="match status" value="1"/>
</dbReference>
<protein>
    <submittedName>
        <fullName evidence="7">Putative methyltransferase</fullName>
    </submittedName>
</protein>
<dbReference type="KEGG" id="nja:NSJP_3545"/>
<dbReference type="InterPro" id="IPR029063">
    <property type="entry name" value="SAM-dependent_MTases_sf"/>
</dbReference>
<keyword evidence="5" id="KW-1133">Transmembrane helix</keyword>
<dbReference type="InterPro" id="IPR050447">
    <property type="entry name" value="Erg6_SMT_methyltransf"/>
</dbReference>
<evidence type="ECO:0000313" key="8">
    <source>
        <dbReference type="Proteomes" id="UP000192042"/>
    </source>
</evidence>
<name>A0A1W1I9P1_9BACT</name>
<keyword evidence="8" id="KW-1185">Reference proteome</keyword>
<dbReference type="GO" id="GO:0008757">
    <property type="term" value="F:S-adenosylmethionine-dependent methyltransferase activity"/>
    <property type="evidence" value="ECO:0007669"/>
    <property type="project" value="InterPro"/>
</dbReference>
<dbReference type="InterPro" id="IPR013216">
    <property type="entry name" value="Methyltransf_11"/>
</dbReference>
<organism evidence="7 8">
    <name type="scientific">Nitrospira japonica</name>
    <dbReference type="NCBI Taxonomy" id="1325564"/>
    <lineage>
        <taxon>Bacteria</taxon>
        <taxon>Pseudomonadati</taxon>
        <taxon>Nitrospirota</taxon>
        <taxon>Nitrospiria</taxon>
        <taxon>Nitrospirales</taxon>
        <taxon>Nitrospiraceae</taxon>
        <taxon>Nitrospira</taxon>
    </lineage>
</organism>
<dbReference type="EMBL" id="LT828648">
    <property type="protein sequence ID" value="SLM49712.1"/>
    <property type="molecule type" value="Genomic_DNA"/>
</dbReference>
<dbReference type="SUPFAM" id="SSF53335">
    <property type="entry name" value="S-adenosyl-L-methionine-dependent methyltransferases"/>
    <property type="match status" value="1"/>
</dbReference>
<proteinExistence type="inferred from homology"/>
<keyword evidence="2 4" id="KW-0808">Transferase</keyword>
<dbReference type="Gene3D" id="3.40.50.150">
    <property type="entry name" value="Vaccinia Virus protein VP39"/>
    <property type="match status" value="1"/>
</dbReference>